<evidence type="ECO:0000256" key="5">
    <source>
        <dbReference type="ARBA" id="ARBA00023180"/>
    </source>
</evidence>
<reference evidence="7" key="1">
    <citation type="submission" date="2016-05" db="EMBL/GenBank/DDBJ databases">
        <title>Draft genome of Corynebacterium afermentans subsp. afermentans LCDC 88199T.</title>
        <authorList>
            <person name="Bernier A.-M."/>
            <person name="Bernard K."/>
        </authorList>
    </citation>
    <scope>NUCLEOTIDE SEQUENCE [LARGE SCALE GENOMIC DNA]</scope>
    <source>
        <strain evidence="7">NML02-A-017</strain>
    </source>
</reference>
<comment type="subcellular location">
    <subcellularLocation>
        <location evidence="1">Membrane</location>
        <topology evidence="1">Single-pass type II membrane protein</topology>
    </subcellularLocation>
</comment>
<keyword evidence="7" id="KW-1185">Reference proteome</keyword>
<gene>
    <name evidence="6" type="ORF">A7P95_00995</name>
</gene>
<keyword evidence="2" id="KW-0328">Glycosyltransferase</keyword>
<dbReference type="GO" id="GO:0016020">
    <property type="term" value="C:membrane"/>
    <property type="evidence" value="ECO:0007669"/>
    <property type="project" value="UniProtKB-SubCell"/>
</dbReference>
<evidence type="ECO:0000256" key="3">
    <source>
        <dbReference type="ARBA" id="ARBA00022679"/>
    </source>
</evidence>
<proteinExistence type="predicted"/>
<name>A0A1A9S375_9NEIS</name>
<evidence type="ECO:0000313" key="7">
    <source>
        <dbReference type="Proteomes" id="UP000077885"/>
    </source>
</evidence>
<dbReference type="Proteomes" id="UP000077885">
    <property type="component" value="Unassembled WGS sequence"/>
</dbReference>
<protein>
    <recommendedName>
        <fullName evidence="8">Glycogen branching protein</fullName>
    </recommendedName>
</protein>
<evidence type="ECO:0000313" key="6">
    <source>
        <dbReference type="EMBL" id="OAM31107.1"/>
    </source>
</evidence>
<dbReference type="GO" id="GO:0016757">
    <property type="term" value="F:glycosyltransferase activity"/>
    <property type="evidence" value="ECO:0007669"/>
    <property type="project" value="UniProtKB-KW"/>
</dbReference>
<dbReference type="InterPro" id="IPR003406">
    <property type="entry name" value="Glyco_trans_14"/>
</dbReference>
<evidence type="ECO:0008006" key="8">
    <source>
        <dbReference type="Google" id="ProtNLM"/>
    </source>
</evidence>
<evidence type="ECO:0000256" key="4">
    <source>
        <dbReference type="ARBA" id="ARBA00023136"/>
    </source>
</evidence>
<dbReference type="OrthoDB" id="7943907at2"/>
<keyword evidence="5" id="KW-0325">Glycoprotein</keyword>
<organism evidence="6 7">
    <name type="scientific">Eikenella longinqua</name>
    <dbReference type="NCBI Taxonomy" id="1795827"/>
    <lineage>
        <taxon>Bacteria</taxon>
        <taxon>Pseudomonadati</taxon>
        <taxon>Pseudomonadota</taxon>
        <taxon>Betaproteobacteria</taxon>
        <taxon>Neisseriales</taxon>
        <taxon>Neisseriaceae</taxon>
        <taxon>Eikenella</taxon>
    </lineage>
</organism>
<dbReference type="STRING" id="1795827.A7P95_00995"/>
<keyword evidence="3" id="KW-0808">Transferase</keyword>
<sequence length="290" mass="32968">MSSAFLILCHRPPLYWLRLAERHPEIRLLLHYDAKADIGALPPLPPNAQLIPQRVDIRWAGFSMVQATLHLMRAALAEEGIRFVHLASGNCVLLKPPAQIEREFAELPLGSLLLECRPAPRLRYRVRFNTPHADTAWQRSLPGKLLTKVFQVADKILPAAQTAYAGSQWFSADRAALQTLLHAADEPTCAFFRKKLCPDEHFFQYLVKRLPENERSEFRQNERSELRPNAGLTLFPHNRRYIRFAPGSNHPDILALPELHALQNGQNWLARKVADDTALRFLAETEEGAA</sequence>
<dbReference type="Pfam" id="PF02485">
    <property type="entry name" value="Branch"/>
    <property type="match status" value="1"/>
</dbReference>
<dbReference type="EMBL" id="LXSL01000011">
    <property type="protein sequence ID" value="OAM31107.1"/>
    <property type="molecule type" value="Genomic_DNA"/>
</dbReference>
<dbReference type="AlphaFoldDB" id="A0A1A9S375"/>
<comment type="caution">
    <text evidence="6">The sequence shown here is derived from an EMBL/GenBank/DDBJ whole genome shotgun (WGS) entry which is preliminary data.</text>
</comment>
<evidence type="ECO:0000256" key="1">
    <source>
        <dbReference type="ARBA" id="ARBA00004606"/>
    </source>
</evidence>
<keyword evidence="4" id="KW-0472">Membrane</keyword>
<accession>A0A1A9S375</accession>
<dbReference type="RefSeq" id="WP_067589811.1">
    <property type="nucleotide sequence ID" value="NZ_LXSL01000011.1"/>
</dbReference>
<evidence type="ECO:0000256" key="2">
    <source>
        <dbReference type="ARBA" id="ARBA00022676"/>
    </source>
</evidence>